<proteinExistence type="predicted"/>
<name>A0AA35D634_9BURK</name>
<comment type="caution">
    <text evidence="1">The sequence shown here is derived from an EMBL/GenBank/DDBJ whole genome shotgun (WGS) entry which is preliminary data.</text>
</comment>
<dbReference type="AlphaFoldDB" id="A0AA35D634"/>
<accession>A0AA35D634</accession>
<protein>
    <submittedName>
        <fullName evidence="1">Uncharacterized protein</fullName>
    </submittedName>
</protein>
<sequence>MQPVGNIDWHSHILSTMNQSSVRSHTRHKTAVITLKDHAQYVLCDIWSNFEQRRAEMCKGVLRCQAHDHGHETSCPTLIVDGHGIVECIQVILLKAADIRRCRIIQVARRRLQEHQAIKQLRPCYCCNHADHSTDRMTHIMHSAHLLLGNECQQIIGVSKQRAVQVKIIASLAVVATASQVVRKHPEICIQNGTNVLPRCLIGTKPVAKHNYFFPRTTPRGFQTIGSCCHVRRLVGHRF</sequence>
<reference evidence="1" key="1">
    <citation type="submission" date="2020-05" db="EMBL/GenBank/DDBJ databases">
        <authorList>
            <person name="Delgado-Blas J."/>
        </authorList>
    </citation>
    <scope>NUCLEOTIDE SEQUENCE</scope>
    <source>
        <strain evidence="1">BB1454</strain>
    </source>
</reference>
<evidence type="ECO:0000313" key="1">
    <source>
        <dbReference type="EMBL" id="CAB5671935.1"/>
    </source>
</evidence>
<dbReference type="Proteomes" id="UP000834458">
    <property type="component" value="Unassembled WGS sequence"/>
</dbReference>
<gene>
    <name evidence="1" type="ORF">GHA_00909</name>
</gene>
<evidence type="ECO:0000313" key="2">
    <source>
        <dbReference type="Proteomes" id="UP000834458"/>
    </source>
</evidence>
<organism evidence="1 2">
    <name type="scientific">Comamonas aquatica</name>
    <dbReference type="NCBI Taxonomy" id="225991"/>
    <lineage>
        <taxon>Bacteria</taxon>
        <taxon>Pseudomonadati</taxon>
        <taxon>Pseudomonadota</taxon>
        <taxon>Betaproteobacteria</taxon>
        <taxon>Burkholderiales</taxon>
        <taxon>Comamonadaceae</taxon>
        <taxon>Comamonas</taxon>
    </lineage>
</organism>
<dbReference type="EMBL" id="CAHPSC010000009">
    <property type="protein sequence ID" value="CAB5671935.1"/>
    <property type="molecule type" value="Genomic_DNA"/>
</dbReference>